<evidence type="ECO:0000259" key="12">
    <source>
        <dbReference type="Pfam" id="PF07731"/>
    </source>
</evidence>
<dbReference type="Pfam" id="PF00394">
    <property type="entry name" value="Cu-oxidase"/>
    <property type="match status" value="1"/>
</dbReference>
<comment type="similarity">
    <text evidence="3">Belongs to the multicopper oxidase family.</text>
</comment>
<dbReference type="FunFam" id="2.60.40.420:FF:000045">
    <property type="entry name" value="Laccase 2"/>
    <property type="match status" value="1"/>
</dbReference>
<dbReference type="Gene3D" id="2.60.40.420">
    <property type="entry name" value="Cupredoxins - blue copper proteins"/>
    <property type="match status" value="3"/>
</dbReference>
<dbReference type="GO" id="GO:0005507">
    <property type="term" value="F:copper ion binding"/>
    <property type="evidence" value="ECO:0007669"/>
    <property type="project" value="InterPro"/>
</dbReference>
<keyword evidence="7" id="KW-0186">Copper</keyword>
<dbReference type="GO" id="GO:0052716">
    <property type="term" value="F:hydroquinone:oxygen oxidoreductase activity"/>
    <property type="evidence" value="ECO:0007669"/>
    <property type="project" value="UniProtKB-EC"/>
</dbReference>
<dbReference type="EC" id="1.10.3.2" evidence="4"/>
<evidence type="ECO:0000256" key="3">
    <source>
        <dbReference type="ARBA" id="ARBA00010609"/>
    </source>
</evidence>
<evidence type="ECO:0000313" key="16">
    <source>
        <dbReference type="RefSeq" id="XP_033539217.1"/>
    </source>
</evidence>
<dbReference type="GeneID" id="54422963"/>
<dbReference type="InterPro" id="IPR011707">
    <property type="entry name" value="Cu-oxidase-like_N"/>
</dbReference>
<dbReference type="FunFam" id="2.60.40.420:FF:000021">
    <property type="entry name" value="Extracellular dihydrogeodin oxidase/laccase"/>
    <property type="match status" value="1"/>
</dbReference>
<keyword evidence="8" id="KW-0325">Glycoprotein</keyword>
<dbReference type="InterPro" id="IPR002355">
    <property type="entry name" value="Cu_oxidase_Cu_BS"/>
</dbReference>
<keyword evidence="5" id="KW-0479">Metal-binding</keyword>
<dbReference type="Proteomes" id="UP000504638">
    <property type="component" value="Unplaced"/>
</dbReference>
<evidence type="ECO:0000256" key="8">
    <source>
        <dbReference type="ARBA" id="ARBA00023180"/>
    </source>
</evidence>
<dbReference type="Pfam" id="PF07732">
    <property type="entry name" value="Cu-oxidase_3"/>
    <property type="match status" value="1"/>
</dbReference>
<feature type="chain" id="PRO_5044632142" description="laccase" evidence="10">
    <location>
        <begin position="21"/>
        <end position="603"/>
    </location>
</feature>
<reference evidence="14 16" key="1">
    <citation type="submission" date="2020-01" db="EMBL/GenBank/DDBJ databases">
        <authorList>
            <consortium name="DOE Joint Genome Institute"/>
            <person name="Haridas S."/>
            <person name="Albert R."/>
            <person name="Binder M."/>
            <person name="Bloem J."/>
            <person name="Labutti K."/>
            <person name="Salamov A."/>
            <person name="Andreopoulos B."/>
            <person name="Baker S.E."/>
            <person name="Barry K."/>
            <person name="Bills G."/>
            <person name="Bluhm B.H."/>
            <person name="Cannon C."/>
            <person name="Castanera R."/>
            <person name="Culley D.E."/>
            <person name="Daum C."/>
            <person name="Ezra D."/>
            <person name="Gonzalez J.B."/>
            <person name="Henrissat B."/>
            <person name="Kuo A."/>
            <person name="Liang C."/>
            <person name="Lipzen A."/>
            <person name="Lutzoni F."/>
            <person name="Magnuson J."/>
            <person name="Mondo S."/>
            <person name="Nolan M."/>
            <person name="Ohm R."/>
            <person name="Pangilinan J."/>
            <person name="Park H.-J."/>
            <person name="Ramirez L."/>
            <person name="Alfaro M."/>
            <person name="Sun H."/>
            <person name="Tritt A."/>
            <person name="Yoshinaga Y."/>
            <person name="Zwiers L.-H."/>
            <person name="Turgeon B.G."/>
            <person name="Goodwin S.B."/>
            <person name="Spatafora J.W."/>
            <person name="Crous P.W."/>
            <person name="Grigoriev I.V."/>
        </authorList>
    </citation>
    <scope>NUCLEOTIDE SEQUENCE</scope>
    <source>
        <strain evidence="14 16">CBS 781.70</strain>
    </source>
</reference>
<dbReference type="CDD" id="cd13880">
    <property type="entry name" value="CuRO_2_MaLCC_like"/>
    <property type="match status" value="1"/>
</dbReference>
<dbReference type="InterPro" id="IPR008972">
    <property type="entry name" value="Cupredoxin"/>
</dbReference>
<feature type="signal peptide" evidence="10">
    <location>
        <begin position="1"/>
        <end position="20"/>
    </location>
</feature>
<protein>
    <recommendedName>
        <fullName evidence="4">laccase</fullName>
        <ecNumber evidence="4">1.10.3.2</ecNumber>
    </recommendedName>
</protein>
<dbReference type="RefSeq" id="XP_033539217.1">
    <property type="nucleotide sequence ID" value="XM_033682393.1"/>
</dbReference>
<dbReference type="Pfam" id="PF07731">
    <property type="entry name" value="Cu-oxidase_2"/>
    <property type="match status" value="1"/>
</dbReference>
<reference evidence="16" key="3">
    <citation type="submission" date="2025-04" db="UniProtKB">
        <authorList>
            <consortium name="RefSeq"/>
        </authorList>
    </citation>
    <scope>IDENTIFICATION</scope>
    <source>
        <strain evidence="16">CBS 781.70</strain>
    </source>
</reference>
<dbReference type="GO" id="GO:0046274">
    <property type="term" value="P:lignin catabolic process"/>
    <property type="evidence" value="ECO:0007669"/>
    <property type="project" value="UniProtKB-KW"/>
</dbReference>
<feature type="domain" description="Plastocyanin-like" evidence="11">
    <location>
        <begin position="202"/>
        <end position="355"/>
    </location>
</feature>
<evidence type="ECO:0000256" key="6">
    <source>
        <dbReference type="ARBA" id="ARBA00023002"/>
    </source>
</evidence>
<dbReference type="CDD" id="cd13854">
    <property type="entry name" value="CuRO_1_MaLCC_like"/>
    <property type="match status" value="1"/>
</dbReference>
<evidence type="ECO:0000259" key="13">
    <source>
        <dbReference type="Pfam" id="PF07732"/>
    </source>
</evidence>
<dbReference type="OrthoDB" id="2121828at2759"/>
<evidence type="ECO:0000313" key="14">
    <source>
        <dbReference type="EMBL" id="KAF1817586.1"/>
    </source>
</evidence>
<dbReference type="PANTHER" id="PTHR11709">
    <property type="entry name" value="MULTI-COPPER OXIDASE"/>
    <property type="match status" value="1"/>
</dbReference>
<keyword evidence="15" id="KW-1185">Reference proteome</keyword>
<feature type="domain" description="Plastocyanin-like" evidence="12">
    <location>
        <begin position="422"/>
        <end position="548"/>
    </location>
</feature>
<keyword evidence="10" id="KW-0732">Signal</keyword>
<dbReference type="PANTHER" id="PTHR11709:SF87">
    <property type="entry name" value="LACCASE"/>
    <property type="match status" value="1"/>
</dbReference>
<evidence type="ECO:0000256" key="9">
    <source>
        <dbReference type="ARBA" id="ARBA00023185"/>
    </source>
</evidence>
<evidence type="ECO:0000256" key="2">
    <source>
        <dbReference type="ARBA" id="ARBA00001935"/>
    </source>
</evidence>
<dbReference type="PROSITE" id="PS00080">
    <property type="entry name" value="MULTICOPPER_OXIDASE2"/>
    <property type="match status" value="1"/>
</dbReference>
<accession>A0A6G1GI07</accession>
<comment type="cofactor">
    <cofactor evidence="2">
        <name>Cu cation</name>
        <dbReference type="ChEBI" id="CHEBI:23378"/>
    </cofactor>
</comment>
<dbReference type="InterPro" id="IPR011706">
    <property type="entry name" value="Cu-oxidase_C"/>
</dbReference>
<gene>
    <name evidence="14 16" type="ORF">P152DRAFT_504774</name>
</gene>
<evidence type="ECO:0000259" key="11">
    <source>
        <dbReference type="Pfam" id="PF00394"/>
    </source>
</evidence>
<keyword evidence="9" id="KW-0439">Lignin degradation</keyword>
<evidence type="ECO:0000313" key="15">
    <source>
        <dbReference type="Proteomes" id="UP000504638"/>
    </source>
</evidence>
<evidence type="ECO:0000256" key="7">
    <source>
        <dbReference type="ARBA" id="ARBA00023008"/>
    </source>
</evidence>
<dbReference type="CDD" id="cd13901">
    <property type="entry name" value="CuRO_3_MaLCC_like"/>
    <property type="match status" value="1"/>
</dbReference>
<name>A0A6G1GI07_9PEZI</name>
<evidence type="ECO:0000256" key="1">
    <source>
        <dbReference type="ARBA" id="ARBA00000349"/>
    </source>
</evidence>
<sequence>MSPISQFVPALLAFAGLIQGATIPFSRAASSNLEPRQACENGPDSRNCWTDGFDINTNPHESWPSTGQTETFNLRLTNTTCNPDGHGEKWCTLINGQYPGPTIRANWGDNIRIIVHNDVMDNGTSIHWHGLRQLNSNKQDGTNGVTECPLAPGTTRTYEFKATQHGTTWYHSHHSAQYGEGVVGTIIIDGPANTNYNTDLGVLPLSDWYYDQTWMLLWRALYGGGLPPPSDTVLVNGTMIDGNGNGQYQKINVVKGQRYRLRFVNTAVDHLFHVSMDGHPFTVIEADYVPVVPYETTDLKINIGQRYDVVFTADQDGPASNYWLRVQPGSALCGKADIYNNADVTVGAILSYEGAPDENPTSTGSTMTDTCDDETFKPFLPLPVPSDTFLEQVTPLDITLGSGAENIVNWYINGSSMDVNWEEPTISYVKNGTPYDTRMSVVEMPEKDTWYFWVIRNDPTRPLPHPIHLHGHDFWLLGSGVGAFPYTLDSFNFKDAVRRDVATLPGSPDGAWMLLAFQSDNPGAWLMHCHIAWHASQGLSMQFVERKDEILSTIGNLDDYNQGCIEWKRYWNSPDRVGVDEDSGLFAPGKLLPDAISGPGAGV</sequence>
<dbReference type="SUPFAM" id="SSF49503">
    <property type="entry name" value="Cupredoxins"/>
    <property type="match status" value="3"/>
</dbReference>
<reference evidence="16" key="2">
    <citation type="submission" date="2020-04" db="EMBL/GenBank/DDBJ databases">
        <authorList>
            <consortium name="NCBI Genome Project"/>
        </authorList>
    </citation>
    <scope>NUCLEOTIDE SEQUENCE</scope>
    <source>
        <strain evidence="16">CBS 781.70</strain>
    </source>
</reference>
<organism evidence="14">
    <name type="scientific">Eremomyces bilateralis CBS 781.70</name>
    <dbReference type="NCBI Taxonomy" id="1392243"/>
    <lineage>
        <taxon>Eukaryota</taxon>
        <taxon>Fungi</taxon>
        <taxon>Dikarya</taxon>
        <taxon>Ascomycota</taxon>
        <taxon>Pezizomycotina</taxon>
        <taxon>Dothideomycetes</taxon>
        <taxon>Dothideomycetes incertae sedis</taxon>
        <taxon>Eremomycetales</taxon>
        <taxon>Eremomycetaceae</taxon>
        <taxon>Eremomyces</taxon>
    </lineage>
</organism>
<dbReference type="PROSITE" id="PS00079">
    <property type="entry name" value="MULTICOPPER_OXIDASE1"/>
    <property type="match status" value="1"/>
</dbReference>
<keyword evidence="6" id="KW-0560">Oxidoreductase</keyword>
<evidence type="ECO:0000256" key="4">
    <source>
        <dbReference type="ARBA" id="ARBA00012297"/>
    </source>
</evidence>
<proteinExistence type="inferred from homology"/>
<dbReference type="InterPro" id="IPR033138">
    <property type="entry name" value="Cu_oxidase_CS"/>
</dbReference>
<evidence type="ECO:0000256" key="10">
    <source>
        <dbReference type="SAM" id="SignalP"/>
    </source>
</evidence>
<dbReference type="InterPro" id="IPR045087">
    <property type="entry name" value="Cu-oxidase_fam"/>
</dbReference>
<dbReference type="InterPro" id="IPR001117">
    <property type="entry name" value="Cu-oxidase_2nd"/>
</dbReference>
<feature type="domain" description="Plastocyanin-like" evidence="13">
    <location>
        <begin position="77"/>
        <end position="191"/>
    </location>
</feature>
<dbReference type="AlphaFoldDB" id="A0A6G1GI07"/>
<comment type="catalytic activity">
    <reaction evidence="1">
        <text>4 hydroquinone + O2 = 4 benzosemiquinone + 2 H2O</text>
        <dbReference type="Rhea" id="RHEA:11276"/>
        <dbReference type="ChEBI" id="CHEBI:15377"/>
        <dbReference type="ChEBI" id="CHEBI:15379"/>
        <dbReference type="ChEBI" id="CHEBI:17594"/>
        <dbReference type="ChEBI" id="CHEBI:17977"/>
        <dbReference type="EC" id="1.10.3.2"/>
    </reaction>
</comment>
<dbReference type="EMBL" id="ML975149">
    <property type="protein sequence ID" value="KAF1817586.1"/>
    <property type="molecule type" value="Genomic_DNA"/>
</dbReference>
<evidence type="ECO:0000256" key="5">
    <source>
        <dbReference type="ARBA" id="ARBA00022723"/>
    </source>
</evidence>